<accession>A0A197KCH9</accession>
<dbReference type="EMBL" id="KV442017">
    <property type="protein sequence ID" value="OAQ34396.1"/>
    <property type="molecule type" value="Genomic_DNA"/>
</dbReference>
<keyword evidence="3" id="KW-1185">Reference proteome</keyword>
<dbReference type="Proteomes" id="UP000078512">
    <property type="component" value="Unassembled WGS sequence"/>
</dbReference>
<evidence type="ECO:0000313" key="2">
    <source>
        <dbReference type="EMBL" id="OAQ34396.1"/>
    </source>
</evidence>
<dbReference type="AlphaFoldDB" id="A0A197KCH9"/>
<sequence>MPVSKINHPFTMAAAAFLAMIVLSTSFTNATPVPESLVDGVLKPVGKTGAMAIAPILPLDLDKGALDADRKVQTGAAPLYDNNNLLGQVGSVLGTVGSTVGPDSLRAGAVEGGKESTGLH</sequence>
<gene>
    <name evidence="2" type="ORF">K457DRAFT_121576</name>
</gene>
<feature type="signal peptide" evidence="1">
    <location>
        <begin position="1"/>
        <end position="30"/>
    </location>
</feature>
<keyword evidence="1" id="KW-0732">Signal</keyword>
<feature type="chain" id="PRO_5008276773" evidence="1">
    <location>
        <begin position="31"/>
        <end position="120"/>
    </location>
</feature>
<dbReference type="OrthoDB" id="10464143at2759"/>
<reference evidence="2 3" key="1">
    <citation type="submission" date="2016-05" db="EMBL/GenBank/DDBJ databases">
        <title>Genome sequencing reveals origins of a unique bacterial endosymbiosis in the earliest lineages of terrestrial Fungi.</title>
        <authorList>
            <consortium name="DOE Joint Genome Institute"/>
            <person name="Uehling J."/>
            <person name="Gryganskyi A."/>
            <person name="Hameed K."/>
            <person name="Tschaplinski T."/>
            <person name="Misztal P."/>
            <person name="Wu S."/>
            <person name="Desiro A."/>
            <person name="Vande Pol N."/>
            <person name="Du Z.-Y."/>
            <person name="Zienkiewicz A."/>
            <person name="Zienkiewicz K."/>
            <person name="Morin E."/>
            <person name="Tisserant E."/>
            <person name="Splivallo R."/>
            <person name="Hainaut M."/>
            <person name="Henrissat B."/>
            <person name="Ohm R."/>
            <person name="Kuo A."/>
            <person name="Yan J."/>
            <person name="Lipzen A."/>
            <person name="Nolan M."/>
            <person name="Labutti K."/>
            <person name="Barry K."/>
            <person name="Goldstein A."/>
            <person name="Labbe J."/>
            <person name="Schadt C."/>
            <person name="Tuskan G."/>
            <person name="Grigoriev I."/>
            <person name="Martin F."/>
            <person name="Vilgalys R."/>
            <person name="Bonito G."/>
        </authorList>
    </citation>
    <scope>NUCLEOTIDE SEQUENCE [LARGE SCALE GENOMIC DNA]</scope>
    <source>
        <strain evidence="2 3">AG-77</strain>
    </source>
</reference>
<organism evidence="2 3">
    <name type="scientific">Linnemannia elongata AG-77</name>
    <dbReference type="NCBI Taxonomy" id="1314771"/>
    <lineage>
        <taxon>Eukaryota</taxon>
        <taxon>Fungi</taxon>
        <taxon>Fungi incertae sedis</taxon>
        <taxon>Mucoromycota</taxon>
        <taxon>Mortierellomycotina</taxon>
        <taxon>Mortierellomycetes</taxon>
        <taxon>Mortierellales</taxon>
        <taxon>Mortierellaceae</taxon>
        <taxon>Linnemannia</taxon>
    </lineage>
</organism>
<evidence type="ECO:0000313" key="3">
    <source>
        <dbReference type="Proteomes" id="UP000078512"/>
    </source>
</evidence>
<name>A0A197KCH9_9FUNG</name>
<proteinExistence type="predicted"/>
<protein>
    <submittedName>
        <fullName evidence="2">Uncharacterized protein</fullName>
    </submittedName>
</protein>
<evidence type="ECO:0000256" key="1">
    <source>
        <dbReference type="SAM" id="SignalP"/>
    </source>
</evidence>